<dbReference type="EMBL" id="KT232176">
    <property type="protein sequence ID" value="ALD82618.1"/>
    <property type="molecule type" value="Genomic_DNA"/>
</dbReference>
<feature type="compositionally biased region" description="Low complexity" evidence="1">
    <location>
        <begin position="240"/>
        <end position="255"/>
    </location>
</feature>
<feature type="region of interest" description="Disordered" evidence="1">
    <location>
        <begin position="324"/>
        <end position="349"/>
    </location>
</feature>
<evidence type="ECO:0000313" key="2">
    <source>
        <dbReference type="EMBL" id="ALD82618.1"/>
    </source>
</evidence>
<feature type="compositionally biased region" description="Polar residues" evidence="1">
    <location>
        <begin position="847"/>
        <end position="859"/>
    </location>
</feature>
<feature type="region of interest" description="Disordered" evidence="1">
    <location>
        <begin position="421"/>
        <end position="464"/>
    </location>
</feature>
<proteinExistence type="predicted"/>
<feature type="region of interest" description="Disordered" evidence="1">
    <location>
        <begin position="91"/>
        <end position="137"/>
    </location>
</feature>
<feature type="compositionally biased region" description="Polar residues" evidence="1">
    <location>
        <begin position="8"/>
        <end position="26"/>
    </location>
</feature>
<dbReference type="AlphaFoldDB" id="A0A1W5IWS5"/>
<feature type="compositionally biased region" description="Low complexity" evidence="1">
    <location>
        <begin position="863"/>
        <end position="880"/>
    </location>
</feature>
<evidence type="ECO:0000256" key="1">
    <source>
        <dbReference type="SAM" id="MobiDB-lite"/>
    </source>
</evidence>
<feature type="region of interest" description="Disordered" evidence="1">
    <location>
        <begin position="513"/>
        <end position="547"/>
    </location>
</feature>
<feature type="compositionally biased region" description="Gly residues" evidence="1">
    <location>
        <begin position="326"/>
        <end position="339"/>
    </location>
</feature>
<feature type="region of interest" description="Disordered" evidence="1">
    <location>
        <begin position="223"/>
        <end position="303"/>
    </location>
</feature>
<reference evidence="2" key="1">
    <citation type="submission" date="2015-06" db="EMBL/GenBank/DDBJ databases">
        <authorList>
            <person name="Hoefler B.C."/>
            <person name="Straight P.D."/>
        </authorList>
    </citation>
    <scope>NUCLEOTIDE SEQUENCE</scope>
    <source>
        <strain evidence="2">UTEX 1658</strain>
    </source>
</reference>
<feature type="compositionally biased region" description="Low complexity" evidence="1">
    <location>
        <begin position="581"/>
        <end position="592"/>
    </location>
</feature>
<feature type="compositionally biased region" description="Basic and acidic residues" evidence="1">
    <location>
        <begin position="887"/>
        <end position="906"/>
    </location>
</feature>
<feature type="compositionally biased region" description="Pro residues" evidence="1">
    <location>
        <begin position="526"/>
        <end position="536"/>
    </location>
</feature>
<accession>A0A1W5IWS5</accession>
<feature type="region of interest" description="Disordered" evidence="1">
    <location>
        <begin position="567"/>
        <end position="624"/>
    </location>
</feature>
<feature type="region of interest" description="Disordered" evidence="1">
    <location>
        <begin position="800"/>
        <end position="922"/>
    </location>
</feature>
<gene>
    <name evidence="2" type="primary">rlsC</name>
</gene>
<protein>
    <submittedName>
        <fullName evidence="2">RlsC</fullName>
    </submittedName>
</protein>
<feature type="region of interest" description="Disordered" evidence="1">
    <location>
        <begin position="1"/>
        <end position="71"/>
    </location>
</feature>
<feature type="region of interest" description="Disordered" evidence="1">
    <location>
        <begin position="705"/>
        <end position="763"/>
    </location>
</feature>
<sequence>MSADEVDTSTSDEGNVSTPSSGQLRQRTCAAVAPPERLGAEQEREGGAGGFGSVSRPSLAVMPPSTQAGLRPVFYPRPVPYDSWPIVHRHVLQNQPPPPSYDPSTAGQMEPLEAGGDELEPQIIGPPNSSIPEGPTAELTAFPSASLEGSRSPFAAPMRPVRIPVRSLQLRREGSNSAAPCTVSGPLFLRKLPLRAHPVGGPLPPYQGVLRPSNELRSHPVMLDPKEAFDDESPPPSAEPVGPQQQPDSPQVQPSIRLPEPVEPGPQARPVAGAAELSGGSGDAEEGGPGEDVSPSSRSDAKATGSGLCIEVTVAIRSPFAAAAAGAGGSGGGKAGAKAGGRQAEDESRSGYVRGPVCGLFDLKRYLEGRDCVLYSNRYLSRSHFEKVGGSKMAKWYRSIRVLPDLEPIGEWLERHGLAVTKGPARRSSKRPVDSGDEQGQGFALPVAHSPPDVEGSSGGEPSALATVAGASAIGAALLPQAGQEHMFRLDHTPLQPSQQRYSPAQQQYSSLLEQHHSPPQQQRSPPSPPPQPQPQPQGTTLSGDSGPLQRLLRIAPLLTSLRPLATMPREDSDDPPPSDNPAAYADGSADPAGGGGSSEHTPFQPGGRVRGRGGDAGGSNHLPMRLDAEGLHKLAALQLLLQQAIQGRAQGQPEGEGAAVPASPAEQLLLQWAERQPNTSPALIPQLHRRRIEPHDELHIGVHQRGQEQRLQPPAAPTRNPQHHRPLPQHPVSPEVGSENASGGDEARRREAQGPRLPAPAELVMLPMPRRPHLYEIADPLQGKPYTIRSMSHLPLYRAGPRIRTRTGGAPGELASQTRLAAEEDEAQSGGEQEQGAFDDDGPQRRINSPAQSTSQAEETYWQRQQSDQQDAQQQAQQQPRRRRRLQAERWQLEQDESPHDDSAHEVQSPSSLLQEGGESNNAVQWQRIVRRRVIQHPESTAEALEE</sequence>
<organism evidence="2">
    <name type="scientific">Platydorina caudata</name>
    <dbReference type="NCBI Taxonomy" id="51709"/>
    <lineage>
        <taxon>Eukaryota</taxon>
        <taxon>Viridiplantae</taxon>
        <taxon>Chlorophyta</taxon>
        <taxon>core chlorophytes</taxon>
        <taxon>Chlorophyceae</taxon>
        <taxon>CS clade</taxon>
        <taxon>Chlamydomonadales</taxon>
        <taxon>Volvocaceae</taxon>
        <taxon>Platydorina</taxon>
    </lineage>
</organism>
<name>A0A1W5IWS5_9CHLO</name>
<feature type="compositionally biased region" description="Polar residues" evidence="1">
    <location>
        <begin position="907"/>
        <end position="922"/>
    </location>
</feature>
<reference evidence="2" key="2">
    <citation type="journal article" date="2017" name="J. Evol. Biol.">
        <title>Genetic Basis for Soma is Present in Undifferentiated Volvocine Green Algae.</title>
        <authorList>
            <person name="Grochau-Wright Z.I."/>
            <person name="Hanschen E.R."/>
            <person name="Ferris P.J."/>
            <person name="Hamaji T."/>
            <person name="Nozaki H."/>
            <person name="Olson B.J.S.C."/>
            <person name="Michod R.E."/>
        </authorList>
    </citation>
    <scope>NUCLEOTIDE SEQUENCE</scope>
    <source>
        <strain evidence="2">UTEX 1658</strain>
    </source>
</reference>